<feature type="domain" description="HipA N-terminal subdomain 1" evidence="5">
    <location>
        <begin position="15"/>
        <end position="114"/>
    </location>
</feature>
<gene>
    <name evidence="6" type="ORF">SAMN05216550_113163</name>
</gene>
<dbReference type="InterPro" id="IPR052028">
    <property type="entry name" value="HipA_Ser/Thr_kinase"/>
</dbReference>
<evidence type="ECO:0000259" key="5">
    <source>
        <dbReference type="Pfam" id="PF13657"/>
    </source>
</evidence>
<dbReference type="GO" id="GO:0005829">
    <property type="term" value="C:cytosol"/>
    <property type="evidence" value="ECO:0007669"/>
    <property type="project" value="TreeGrafter"/>
</dbReference>
<sequence length="410" mass="44995">MKRLRVIYEGWGEQFDLGVLADDGQHLLFEYTQAARERGLELSRFKLPLQTAAFGDFPQHQQRLPGLVADSLPDGWGMLLMDRLFRVRGIDPYSVSPLDRLAVVGHRGMGALSYAPESEAPIVVADVNLHTIADEVQQAMAGASESVLRELVLMGGSPHGARPKVLVNVDHAANRMWNSEDAPGTPWLVKFPAQNEAPEVCAIEMLYSDLVRACGIEMPPTAYFDLGAQGAAFGIARFDREEGQRVPVHTAAGVAHVDFRLPSLDYTNLLRLAGFVTRDVREVEALYARCVFNVLFNNRDDHAKNFSFRLDRNDHWRIAPAYDITFNRGPAGQHQMDIGGEARAPARAHLLKLAKESGVKEASAARIIDRTAHVAGELAARAADYPVSAATTAEIVDAVEANRSRLLAAN</sequence>
<dbReference type="Pfam" id="PF07804">
    <property type="entry name" value="HipA_C"/>
    <property type="match status" value="1"/>
</dbReference>
<reference evidence="6 7" key="1">
    <citation type="submission" date="2016-10" db="EMBL/GenBank/DDBJ databases">
        <authorList>
            <person name="Varghese N."/>
            <person name="Submissions S."/>
        </authorList>
    </citation>
    <scope>NUCLEOTIDE SEQUENCE [LARGE SCALE GENOMIC DNA]</scope>
    <source>
        <strain evidence="6 7">LMG 22274</strain>
    </source>
</reference>
<comment type="caution">
    <text evidence="6">The sequence shown here is derived from an EMBL/GenBank/DDBJ whole genome shotgun (WGS) entry which is preliminary data.</text>
</comment>
<evidence type="ECO:0000313" key="7">
    <source>
        <dbReference type="Proteomes" id="UP000183529"/>
    </source>
</evidence>
<name>A0AAQ1GJ38_9BURK</name>
<dbReference type="Gene3D" id="1.10.1070.20">
    <property type="match status" value="1"/>
</dbReference>
<evidence type="ECO:0000256" key="1">
    <source>
        <dbReference type="ARBA" id="ARBA00010164"/>
    </source>
</evidence>
<dbReference type="Pfam" id="PF13657">
    <property type="entry name" value="Couple_hipA"/>
    <property type="match status" value="1"/>
</dbReference>
<keyword evidence="2" id="KW-0808">Transferase</keyword>
<accession>A0AAQ1GJ38</accession>
<dbReference type="InterPro" id="IPR017508">
    <property type="entry name" value="HipA_N1"/>
</dbReference>
<keyword evidence="3 6" id="KW-0418">Kinase</keyword>
<proteinExistence type="inferred from homology"/>
<evidence type="ECO:0000256" key="3">
    <source>
        <dbReference type="ARBA" id="ARBA00022777"/>
    </source>
</evidence>
<organism evidence="6 7">
    <name type="scientific">Paraburkholderia tropica</name>
    <dbReference type="NCBI Taxonomy" id="92647"/>
    <lineage>
        <taxon>Bacteria</taxon>
        <taxon>Pseudomonadati</taxon>
        <taxon>Pseudomonadota</taxon>
        <taxon>Betaproteobacteria</taxon>
        <taxon>Burkholderiales</taxon>
        <taxon>Burkholderiaceae</taxon>
        <taxon>Paraburkholderia</taxon>
    </lineage>
</organism>
<dbReference type="AlphaFoldDB" id="A0AAQ1GJ38"/>
<dbReference type="RefSeq" id="WP_074985363.1">
    <property type="nucleotide sequence ID" value="NZ_CADFGN010000001.1"/>
</dbReference>
<dbReference type="InterPro" id="IPR012893">
    <property type="entry name" value="HipA-like_C"/>
</dbReference>
<protein>
    <submittedName>
        <fullName evidence="6">Serine/threonine-protein kinase HipA</fullName>
    </submittedName>
</protein>
<dbReference type="Proteomes" id="UP000183529">
    <property type="component" value="Unassembled WGS sequence"/>
</dbReference>
<feature type="domain" description="HipA-like C-terminal" evidence="4">
    <location>
        <begin position="157"/>
        <end position="373"/>
    </location>
</feature>
<dbReference type="PANTHER" id="PTHR37419">
    <property type="entry name" value="SERINE/THREONINE-PROTEIN KINASE TOXIN HIPA"/>
    <property type="match status" value="1"/>
</dbReference>
<evidence type="ECO:0000259" key="4">
    <source>
        <dbReference type="Pfam" id="PF07804"/>
    </source>
</evidence>
<dbReference type="GO" id="GO:0004674">
    <property type="term" value="F:protein serine/threonine kinase activity"/>
    <property type="evidence" value="ECO:0007669"/>
    <property type="project" value="TreeGrafter"/>
</dbReference>
<evidence type="ECO:0000313" key="6">
    <source>
        <dbReference type="EMBL" id="SEK02370.1"/>
    </source>
</evidence>
<dbReference type="PANTHER" id="PTHR37419:SF8">
    <property type="entry name" value="TOXIN YJJJ"/>
    <property type="match status" value="1"/>
</dbReference>
<dbReference type="EMBL" id="FNZM01000013">
    <property type="protein sequence ID" value="SEK02370.1"/>
    <property type="molecule type" value="Genomic_DNA"/>
</dbReference>
<comment type="similarity">
    <text evidence="1">Belongs to the HipA Ser/Thr kinase family.</text>
</comment>
<evidence type="ECO:0000256" key="2">
    <source>
        <dbReference type="ARBA" id="ARBA00022679"/>
    </source>
</evidence>
<dbReference type="GeneID" id="61305795"/>